<protein>
    <submittedName>
        <fullName evidence="2">Helix-turn-helix transcriptional regulator</fullName>
    </submittedName>
</protein>
<comment type="caution">
    <text evidence="2">The sequence shown here is derived from an EMBL/GenBank/DDBJ whole genome shotgun (WGS) entry which is preliminary data.</text>
</comment>
<evidence type="ECO:0000313" key="2">
    <source>
        <dbReference type="EMBL" id="KAB1867727.1"/>
    </source>
</evidence>
<dbReference type="InterPro" id="IPR001387">
    <property type="entry name" value="Cro/C1-type_HTH"/>
</dbReference>
<accession>A0ABQ6VCB8</accession>
<name>A0ABQ6VCB8_9MICO</name>
<sequence>MLATEVERARLHAGVSFSQLSDRSGIAPGALADLLEGREDFTVVDLVRIAGVLRVPVTALLPGAAGDGS</sequence>
<dbReference type="EMBL" id="WAAO01000001">
    <property type="protein sequence ID" value="KAB1867727.1"/>
    <property type="molecule type" value="Genomic_DNA"/>
</dbReference>
<dbReference type="Proteomes" id="UP000478836">
    <property type="component" value="Unassembled WGS sequence"/>
</dbReference>
<dbReference type="SUPFAM" id="SSF47413">
    <property type="entry name" value="lambda repressor-like DNA-binding domains"/>
    <property type="match status" value="1"/>
</dbReference>
<keyword evidence="3" id="KW-1185">Reference proteome</keyword>
<gene>
    <name evidence="2" type="ORF">F6A08_06585</name>
</gene>
<feature type="domain" description="HTH cro/C1-type" evidence="1">
    <location>
        <begin position="6"/>
        <end position="60"/>
    </location>
</feature>
<evidence type="ECO:0000313" key="3">
    <source>
        <dbReference type="Proteomes" id="UP000478836"/>
    </source>
</evidence>
<reference evidence="3" key="1">
    <citation type="submission" date="2019-09" db="EMBL/GenBank/DDBJ databases">
        <title>Whole genome sequencing of Microbacterium maritypicum.</title>
        <authorList>
            <person name="Lenchi N."/>
        </authorList>
    </citation>
    <scope>NUCLEOTIDE SEQUENCE [LARGE SCALE GENOMIC DNA]</scope>
    <source>
        <strain evidence="3">G1</strain>
    </source>
</reference>
<organism evidence="2 3">
    <name type="scientific">Microbacterium algeriense</name>
    <dbReference type="NCBI Taxonomy" id="2615184"/>
    <lineage>
        <taxon>Bacteria</taxon>
        <taxon>Bacillati</taxon>
        <taxon>Actinomycetota</taxon>
        <taxon>Actinomycetes</taxon>
        <taxon>Micrococcales</taxon>
        <taxon>Microbacteriaceae</taxon>
        <taxon>Microbacterium</taxon>
    </lineage>
</organism>
<evidence type="ECO:0000259" key="1">
    <source>
        <dbReference type="PROSITE" id="PS50943"/>
    </source>
</evidence>
<dbReference type="PROSITE" id="PS50943">
    <property type="entry name" value="HTH_CROC1"/>
    <property type="match status" value="1"/>
</dbReference>
<dbReference type="Pfam" id="PF13560">
    <property type="entry name" value="HTH_31"/>
    <property type="match status" value="1"/>
</dbReference>
<dbReference type="SMART" id="SM00530">
    <property type="entry name" value="HTH_XRE"/>
    <property type="match status" value="1"/>
</dbReference>
<dbReference type="InterPro" id="IPR010982">
    <property type="entry name" value="Lambda_DNA-bd_dom_sf"/>
</dbReference>
<proteinExistence type="predicted"/>
<dbReference type="Gene3D" id="1.10.260.40">
    <property type="entry name" value="lambda repressor-like DNA-binding domains"/>
    <property type="match status" value="1"/>
</dbReference>